<keyword evidence="2" id="KW-1133">Transmembrane helix</keyword>
<keyword evidence="2" id="KW-0472">Membrane</keyword>
<feature type="transmembrane region" description="Helical" evidence="2">
    <location>
        <begin position="250"/>
        <end position="270"/>
    </location>
</feature>
<dbReference type="Proteomes" id="UP001172159">
    <property type="component" value="Unassembled WGS sequence"/>
</dbReference>
<feature type="transmembrane region" description="Helical" evidence="2">
    <location>
        <begin position="42"/>
        <end position="67"/>
    </location>
</feature>
<feature type="transmembrane region" description="Helical" evidence="2">
    <location>
        <begin position="79"/>
        <end position="101"/>
    </location>
</feature>
<evidence type="ECO:0000313" key="4">
    <source>
        <dbReference type="Proteomes" id="UP001172159"/>
    </source>
</evidence>
<comment type="caution">
    <text evidence="3">The sequence shown here is derived from an EMBL/GenBank/DDBJ whole genome shotgun (WGS) entry which is preliminary data.</text>
</comment>
<feature type="region of interest" description="Disordered" evidence="1">
    <location>
        <begin position="1"/>
        <end position="34"/>
    </location>
</feature>
<feature type="compositionally biased region" description="Polar residues" evidence="1">
    <location>
        <begin position="12"/>
        <end position="31"/>
    </location>
</feature>
<dbReference type="AlphaFoldDB" id="A0AA40EGX8"/>
<evidence type="ECO:0000313" key="3">
    <source>
        <dbReference type="EMBL" id="KAK0737361.1"/>
    </source>
</evidence>
<name>A0AA40EGX8_9PEZI</name>
<gene>
    <name evidence="3" type="ORF">B0T21DRAFT_383349</name>
</gene>
<evidence type="ECO:0000256" key="1">
    <source>
        <dbReference type="SAM" id="MobiDB-lite"/>
    </source>
</evidence>
<keyword evidence="2" id="KW-0812">Transmembrane</keyword>
<organism evidence="3 4">
    <name type="scientific">Apiosordaria backusii</name>
    <dbReference type="NCBI Taxonomy" id="314023"/>
    <lineage>
        <taxon>Eukaryota</taxon>
        <taxon>Fungi</taxon>
        <taxon>Dikarya</taxon>
        <taxon>Ascomycota</taxon>
        <taxon>Pezizomycotina</taxon>
        <taxon>Sordariomycetes</taxon>
        <taxon>Sordariomycetidae</taxon>
        <taxon>Sordariales</taxon>
        <taxon>Lasiosphaeriaceae</taxon>
        <taxon>Apiosordaria</taxon>
    </lineage>
</organism>
<keyword evidence="4" id="KW-1185">Reference proteome</keyword>
<reference evidence="3" key="1">
    <citation type="submission" date="2023-06" db="EMBL/GenBank/DDBJ databases">
        <title>Genome-scale phylogeny and comparative genomics of the fungal order Sordariales.</title>
        <authorList>
            <consortium name="Lawrence Berkeley National Laboratory"/>
            <person name="Hensen N."/>
            <person name="Bonometti L."/>
            <person name="Westerberg I."/>
            <person name="Brannstrom I.O."/>
            <person name="Guillou S."/>
            <person name="Cros-Aarteil S."/>
            <person name="Calhoun S."/>
            <person name="Haridas S."/>
            <person name="Kuo A."/>
            <person name="Mondo S."/>
            <person name="Pangilinan J."/>
            <person name="Riley R."/>
            <person name="Labutti K."/>
            <person name="Andreopoulos B."/>
            <person name="Lipzen A."/>
            <person name="Chen C."/>
            <person name="Yanf M."/>
            <person name="Daum C."/>
            <person name="Ng V."/>
            <person name="Clum A."/>
            <person name="Steindorff A."/>
            <person name="Ohm R."/>
            <person name="Martin F."/>
            <person name="Silar P."/>
            <person name="Natvig D."/>
            <person name="Lalanne C."/>
            <person name="Gautier V."/>
            <person name="Ament-Velasquez S.L."/>
            <person name="Kruys A."/>
            <person name="Hutchinson M.I."/>
            <person name="Powell A.J."/>
            <person name="Barry K."/>
            <person name="Miller A.N."/>
            <person name="Grigoriev I.V."/>
            <person name="Debuchy R."/>
            <person name="Gladieux P."/>
            <person name="Thoren M.H."/>
            <person name="Johannesson H."/>
        </authorList>
    </citation>
    <scope>NUCLEOTIDE SEQUENCE</scope>
    <source>
        <strain evidence="3">CBS 540.89</strain>
    </source>
</reference>
<evidence type="ECO:0000256" key="2">
    <source>
        <dbReference type="SAM" id="Phobius"/>
    </source>
</evidence>
<dbReference type="EMBL" id="JAUKTV010000005">
    <property type="protein sequence ID" value="KAK0737361.1"/>
    <property type="molecule type" value="Genomic_DNA"/>
</dbReference>
<accession>A0AA40EGX8</accession>
<proteinExistence type="predicted"/>
<protein>
    <submittedName>
        <fullName evidence="3">Uncharacterized protein</fullName>
    </submittedName>
</protein>
<sequence>MSHLITPEYPFITTTATPTSPDGSDQLPHNGTSHEETPLTPIIYGFSASSFSLALSTAIIFLILSLLHTYLCVKKKTVFFAITIYASLAMTSSLTLKTYLINLQSLLLSSPTTSTPMAEVERADILLVVMDLLEAIPASAMGFLLMMTYTRLTWLIVPKSARSGNKGQKVLGLPVRWQTSVLAMGQMVGDGMVGVGNWYGVHFLESLGGIVGVCGISRVIRREQVSYYNEMPPWISSEDDEQLFFVVSEWPVYVFQHLPIALILVLLAIYHPGDYLPRRLTGWRLNTKRLLREEKMREDVESLRVLTRKDSKSSSVQGSELDCFERIDLDKETK</sequence>
<feature type="transmembrane region" description="Helical" evidence="2">
    <location>
        <begin position="136"/>
        <end position="157"/>
    </location>
</feature>